<sequence length="66" mass="7613">PETAIRFMEACSRQDEGFYWDIMDIVGYLPDPVKVAEPWREVGLNISDDLARTRLEQHLGHILNIA</sequence>
<comment type="caution">
    <text evidence="1">The sequence shown here is derived from an EMBL/GenBank/DDBJ whole genome shotgun (WGS) entry which is preliminary data.</text>
</comment>
<protein>
    <submittedName>
        <fullName evidence="1">Uncharacterized protein</fullName>
    </submittedName>
</protein>
<keyword evidence="2" id="KW-1185">Reference proteome</keyword>
<evidence type="ECO:0000313" key="1">
    <source>
        <dbReference type="EMBL" id="MCM4080621.1"/>
    </source>
</evidence>
<dbReference type="Proteomes" id="UP001523216">
    <property type="component" value="Unassembled WGS sequence"/>
</dbReference>
<gene>
    <name evidence="1" type="ORF">LXN57_23870</name>
</gene>
<name>A0ABT0Y3N6_9ACTN</name>
<dbReference type="EMBL" id="JAMQOL010000034">
    <property type="protein sequence ID" value="MCM4080621.1"/>
    <property type="molecule type" value="Genomic_DNA"/>
</dbReference>
<reference evidence="1 2" key="1">
    <citation type="submission" date="2022-06" db="EMBL/GenBank/DDBJ databases">
        <title>Actinoplanes abujensis sp. nov., isolated from Nigerian arid soil.</title>
        <authorList>
            <person name="Ding P."/>
        </authorList>
    </citation>
    <scope>NUCLEOTIDE SEQUENCE [LARGE SCALE GENOMIC DNA]</scope>
    <source>
        <strain evidence="2">TRM88002</strain>
    </source>
</reference>
<evidence type="ECO:0000313" key="2">
    <source>
        <dbReference type="Proteomes" id="UP001523216"/>
    </source>
</evidence>
<dbReference type="RefSeq" id="WP_251800406.1">
    <property type="nucleotide sequence ID" value="NZ_JAMQOL010000034.1"/>
</dbReference>
<organism evidence="1 2">
    <name type="scientific">Paractinoplanes hotanensis</name>
    <dbReference type="NCBI Taxonomy" id="2906497"/>
    <lineage>
        <taxon>Bacteria</taxon>
        <taxon>Bacillati</taxon>
        <taxon>Actinomycetota</taxon>
        <taxon>Actinomycetes</taxon>
        <taxon>Micromonosporales</taxon>
        <taxon>Micromonosporaceae</taxon>
        <taxon>Paractinoplanes</taxon>
    </lineage>
</organism>
<proteinExistence type="predicted"/>
<accession>A0ABT0Y3N6</accession>
<feature type="non-terminal residue" evidence="1">
    <location>
        <position position="1"/>
    </location>
</feature>